<reference evidence="1" key="1">
    <citation type="journal article" date="2019" name="bioRxiv">
        <title>The Genome of the Zebra Mussel, Dreissena polymorpha: A Resource for Invasive Species Research.</title>
        <authorList>
            <person name="McCartney M.A."/>
            <person name="Auch B."/>
            <person name="Kono T."/>
            <person name="Mallez S."/>
            <person name="Zhang Y."/>
            <person name="Obille A."/>
            <person name="Becker A."/>
            <person name="Abrahante J.E."/>
            <person name="Garbe J."/>
            <person name="Badalamenti J.P."/>
            <person name="Herman A."/>
            <person name="Mangelson H."/>
            <person name="Liachko I."/>
            <person name="Sullivan S."/>
            <person name="Sone E.D."/>
            <person name="Koren S."/>
            <person name="Silverstein K.A.T."/>
            <person name="Beckman K.B."/>
            <person name="Gohl D.M."/>
        </authorList>
    </citation>
    <scope>NUCLEOTIDE SEQUENCE</scope>
    <source>
        <strain evidence="1">Duluth1</strain>
        <tissue evidence="1">Whole animal</tissue>
    </source>
</reference>
<dbReference type="AlphaFoldDB" id="A0A9D4CR38"/>
<comment type="caution">
    <text evidence="1">The sequence shown here is derived from an EMBL/GenBank/DDBJ whole genome shotgun (WGS) entry which is preliminary data.</text>
</comment>
<organism evidence="1 2">
    <name type="scientific">Dreissena polymorpha</name>
    <name type="common">Zebra mussel</name>
    <name type="synonym">Mytilus polymorpha</name>
    <dbReference type="NCBI Taxonomy" id="45954"/>
    <lineage>
        <taxon>Eukaryota</taxon>
        <taxon>Metazoa</taxon>
        <taxon>Spiralia</taxon>
        <taxon>Lophotrochozoa</taxon>
        <taxon>Mollusca</taxon>
        <taxon>Bivalvia</taxon>
        <taxon>Autobranchia</taxon>
        <taxon>Heteroconchia</taxon>
        <taxon>Euheterodonta</taxon>
        <taxon>Imparidentia</taxon>
        <taxon>Neoheterodontei</taxon>
        <taxon>Myida</taxon>
        <taxon>Dreissenoidea</taxon>
        <taxon>Dreissenidae</taxon>
        <taxon>Dreissena</taxon>
    </lineage>
</organism>
<reference evidence="1" key="2">
    <citation type="submission" date="2020-11" db="EMBL/GenBank/DDBJ databases">
        <authorList>
            <person name="McCartney M.A."/>
            <person name="Auch B."/>
            <person name="Kono T."/>
            <person name="Mallez S."/>
            <person name="Becker A."/>
            <person name="Gohl D.M."/>
            <person name="Silverstein K.A.T."/>
            <person name="Koren S."/>
            <person name="Bechman K.B."/>
            <person name="Herman A."/>
            <person name="Abrahante J.E."/>
            <person name="Garbe J."/>
        </authorList>
    </citation>
    <scope>NUCLEOTIDE SEQUENCE</scope>
    <source>
        <strain evidence="1">Duluth1</strain>
        <tissue evidence="1">Whole animal</tissue>
    </source>
</reference>
<gene>
    <name evidence="1" type="ORF">DPMN_054651</name>
</gene>
<sequence>MASKRFSTIGEEVLKALDRDKDSKNTKRVVKHGMNLYDEYLRSNYMDLVENPAERNNQLLSYAFFYASVRQKNDEELKKKTLDGQVGNFQASLKRV</sequence>
<evidence type="ECO:0000313" key="2">
    <source>
        <dbReference type="Proteomes" id="UP000828390"/>
    </source>
</evidence>
<accession>A0A9D4CR38</accession>
<proteinExistence type="predicted"/>
<keyword evidence="2" id="KW-1185">Reference proteome</keyword>
<evidence type="ECO:0000313" key="1">
    <source>
        <dbReference type="EMBL" id="KAH3728691.1"/>
    </source>
</evidence>
<dbReference type="EMBL" id="JAIWYP010000012">
    <property type="protein sequence ID" value="KAH3728691.1"/>
    <property type="molecule type" value="Genomic_DNA"/>
</dbReference>
<protein>
    <submittedName>
        <fullName evidence="1">Uncharacterized protein</fullName>
    </submittedName>
</protein>
<dbReference type="Proteomes" id="UP000828390">
    <property type="component" value="Unassembled WGS sequence"/>
</dbReference>
<name>A0A9D4CR38_DREPO</name>